<keyword evidence="1" id="KW-0812">Transmembrane</keyword>
<dbReference type="AlphaFoldDB" id="A0A2K8L4X4"/>
<organism evidence="3 4">
    <name type="scientific">Mariprofundus ferrinatatus</name>
    <dbReference type="NCBI Taxonomy" id="1921087"/>
    <lineage>
        <taxon>Bacteria</taxon>
        <taxon>Pseudomonadati</taxon>
        <taxon>Pseudomonadota</taxon>
        <taxon>Candidatius Mariprofundia</taxon>
        <taxon>Mariprofundales</taxon>
        <taxon>Mariprofundaceae</taxon>
        <taxon>Mariprofundus</taxon>
    </lineage>
</organism>
<feature type="chain" id="PRO_5014804226" description="HupE / UreJ protein" evidence="2">
    <location>
        <begin position="20"/>
        <end position="64"/>
    </location>
</feature>
<keyword evidence="2" id="KW-0732">Signal</keyword>
<evidence type="ECO:0000256" key="2">
    <source>
        <dbReference type="SAM" id="SignalP"/>
    </source>
</evidence>
<protein>
    <recommendedName>
        <fullName evidence="5">HupE / UreJ protein</fullName>
    </recommendedName>
</protein>
<name>A0A2K8L4X4_9PROT</name>
<reference evidence="3 4" key="1">
    <citation type="submission" date="2016-12" db="EMBL/GenBank/DDBJ databases">
        <title>Isolation and genomic insights into novel planktonic Zetaproteobacteria from stratified waters of the Chesapeake Bay.</title>
        <authorList>
            <person name="McAllister S.M."/>
            <person name="Kato S."/>
            <person name="Chan C.S."/>
            <person name="Chiu B.K."/>
            <person name="Field E.K."/>
        </authorList>
    </citation>
    <scope>NUCLEOTIDE SEQUENCE [LARGE SCALE GENOMIC DNA]</scope>
    <source>
        <strain evidence="3 4">CP-8</strain>
    </source>
</reference>
<feature type="signal peptide" evidence="2">
    <location>
        <begin position="1"/>
        <end position="19"/>
    </location>
</feature>
<evidence type="ECO:0008006" key="5">
    <source>
        <dbReference type="Google" id="ProtNLM"/>
    </source>
</evidence>
<proteinExistence type="predicted"/>
<gene>
    <name evidence="3" type="ORF">Ga0123462_1507</name>
</gene>
<keyword evidence="1" id="KW-1133">Transmembrane helix</keyword>
<accession>A0A2K8L4X4</accession>
<evidence type="ECO:0000313" key="3">
    <source>
        <dbReference type="EMBL" id="ATX82370.1"/>
    </source>
</evidence>
<evidence type="ECO:0000256" key="1">
    <source>
        <dbReference type="SAM" id="Phobius"/>
    </source>
</evidence>
<dbReference type="Proteomes" id="UP000231637">
    <property type="component" value="Chromosome"/>
</dbReference>
<dbReference type="RefSeq" id="WP_100265732.1">
    <property type="nucleotide sequence ID" value="NZ_CP018800.1"/>
</dbReference>
<evidence type="ECO:0000313" key="4">
    <source>
        <dbReference type="Proteomes" id="UP000231637"/>
    </source>
</evidence>
<dbReference type="OrthoDB" id="9808192at2"/>
<sequence length="64" mass="7200">MSKLFVAIAIMLMPTLVLAHSGHGHIEAVSIWHWLLEFDHIGWIVPVAIVLFVAVKRGWLNKSV</sequence>
<keyword evidence="1" id="KW-0472">Membrane</keyword>
<feature type="transmembrane region" description="Helical" evidence="1">
    <location>
        <begin position="43"/>
        <end position="60"/>
    </location>
</feature>
<dbReference type="EMBL" id="CP018800">
    <property type="protein sequence ID" value="ATX82370.1"/>
    <property type="molecule type" value="Genomic_DNA"/>
</dbReference>
<dbReference type="KEGG" id="mfn:Ga0123462_1507"/>
<keyword evidence="4" id="KW-1185">Reference proteome</keyword>